<dbReference type="PANTHER" id="PTHR31649:SF1">
    <property type="entry name" value="FARNESOIC ACID O-METHYL TRANSFERASE DOMAIN-CONTAINING PROTEIN"/>
    <property type="match status" value="1"/>
</dbReference>
<accession>A0A8S1DB97</accession>
<dbReference type="AlphaFoldDB" id="A0A8S1DB97"/>
<name>A0A8S1DB97_9INSE</name>
<sequence>MAWRSCVCGNRIPGRAFVAGVDEEGHPLHVARGLQGRLLLPGPLDRIQRTLVVCVNQDQVHVVRDHFDVLMDEEPLRLRWQEVTKGDEMPRDALVVAQYRRKDEYLGRVTIDGAHYVGRVVGGVCIAVVKFRAESFEKYEVLVLEVDE</sequence>
<dbReference type="InterPro" id="IPR006616">
    <property type="entry name" value="DM9_repeat"/>
</dbReference>
<reference evidence="1 2" key="1">
    <citation type="submission" date="2020-04" db="EMBL/GenBank/DDBJ databases">
        <authorList>
            <person name="Alioto T."/>
            <person name="Alioto T."/>
            <person name="Gomez Garrido J."/>
        </authorList>
    </citation>
    <scope>NUCLEOTIDE SEQUENCE [LARGE SCALE GENOMIC DNA]</scope>
</reference>
<evidence type="ECO:0000313" key="1">
    <source>
        <dbReference type="EMBL" id="CAB3378325.1"/>
    </source>
</evidence>
<gene>
    <name evidence="1" type="ORF">CLODIP_2_CD03414</name>
</gene>
<evidence type="ECO:0000313" key="2">
    <source>
        <dbReference type="Proteomes" id="UP000494165"/>
    </source>
</evidence>
<dbReference type="PANTHER" id="PTHR31649">
    <property type="entry name" value="AGAP009604-PA"/>
    <property type="match status" value="1"/>
</dbReference>
<dbReference type="Pfam" id="PF11901">
    <property type="entry name" value="DM9"/>
    <property type="match status" value="1"/>
</dbReference>
<organism evidence="1 2">
    <name type="scientific">Cloeon dipterum</name>
    <dbReference type="NCBI Taxonomy" id="197152"/>
    <lineage>
        <taxon>Eukaryota</taxon>
        <taxon>Metazoa</taxon>
        <taxon>Ecdysozoa</taxon>
        <taxon>Arthropoda</taxon>
        <taxon>Hexapoda</taxon>
        <taxon>Insecta</taxon>
        <taxon>Pterygota</taxon>
        <taxon>Palaeoptera</taxon>
        <taxon>Ephemeroptera</taxon>
        <taxon>Pisciforma</taxon>
        <taxon>Baetidae</taxon>
        <taxon>Cloeon</taxon>
    </lineage>
</organism>
<comment type="caution">
    <text evidence="1">The sequence shown here is derived from an EMBL/GenBank/DDBJ whole genome shotgun (WGS) entry which is preliminary data.</text>
</comment>
<dbReference type="Proteomes" id="UP000494165">
    <property type="component" value="Unassembled WGS sequence"/>
</dbReference>
<dbReference type="EMBL" id="CADEPI010000162">
    <property type="protein sequence ID" value="CAB3378325.1"/>
    <property type="molecule type" value="Genomic_DNA"/>
</dbReference>
<protein>
    <submittedName>
        <fullName evidence="1">Uncharacterized protein</fullName>
    </submittedName>
</protein>
<keyword evidence="2" id="KW-1185">Reference proteome</keyword>
<proteinExistence type="predicted"/>